<reference evidence="1 2" key="1">
    <citation type="journal article" date="2024" name="Plant Biotechnol. J.">
        <title>Genome and CRISPR/Cas9 system of a widespread forest tree (Populus alba) in the world.</title>
        <authorList>
            <person name="Liu Y.J."/>
            <person name="Jiang P.F."/>
            <person name="Han X.M."/>
            <person name="Li X.Y."/>
            <person name="Wang H.M."/>
            <person name="Wang Y.J."/>
            <person name="Wang X.X."/>
            <person name="Zeng Q.Y."/>
        </authorList>
    </citation>
    <scope>NUCLEOTIDE SEQUENCE [LARGE SCALE GENOMIC DNA]</scope>
    <source>
        <strain evidence="2">cv. PAL-ZL1</strain>
    </source>
</reference>
<comment type="caution">
    <text evidence="1">The sequence shown here is derived from an EMBL/GenBank/DDBJ whole genome shotgun (WGS) entry which is preliminary data.</text>
</comment>
<keyword evidence="2" id="KW-1185">Reference proteome</keyword>
<evidence type="ECO:0000313" key="2">
    <source>
        <dbReference type="Proteomes" id="UP000309997"/>
    </source>
</evidence>
<sequence>MECIHFLFIAACKTAEEVLGSLSRVEQGGTGVWNSCFRSIVVHLYWCFPEHYQLFSSLDRQMKIGDDEGSGGDDIGSGEGGAQYMATR</sequence>
<dbReference type="Proteomes" id="UP000309997">
    <property type="component" value="Unassembled WGS sequence"/>
</dbReference>
<organism evidence="1 2">
    <name type="scientific">Populus alba</name>
    <name type="common">White poplar</name>
    <dbReference type="NCBI Taxonomy" id="43335"/>
    <lineage>
        <taxon>Eukaryota</taxon>
        <taxon>Viridiplantae</taxon>
        <taxon>Streptophyta</taxon>
        <taxon>Embryophyta</taxon>
        <taxon>Tracheophyta</taxon>
        <taxon>Spermatophyta</taxon>
        <taxon>Magnoliopsida</taxon>
        <taxon>eudicotyledons</taxon>
        <taxon>Gunneridae</taxon>
        <taxon>Pentapetalae</taxon>
        <taxon>rosids</taxon>
        <taxon>fabids</taxon>
        <taxon>Malpighiales</taxon>
        <taxon>Salicaceae</taxon>
        <taxon>Saliceae</taxon>
        <taxon>Populus</taxon>
    </lineage>
</organism>
<accession>A0ACC4BJG1</accession>
<gene>
    <name evidence="1" type="ORF">D5086_020224</name>
</gene>
<proteinExistence type="predicted"/>
<evidence type="ECO:0000313" key="1">
    <source>
        <dbReference type="EMBL" id="KAL3578720.1"/>
    </source>
</evidence>
<name>A0ACC4BJG1_POPAL</name>
<dbReference type="EMBL" id="RCHU02000010">
    <property type="protein sequence ID" value="KAL3578720.1"/>
    <property type="molecule type" value="Genomic_DNA"/>
</dbReference>
<protein>
    <submittedName>
        <fullName evidence="1">Uncharacterized protein</fullName>
    </submittedName>
</protein>